<accession>A0A086QUG1</accession>
<proteinExistence type="predicted"/>
<evidence type="ECO:0000256" key="1">
    <source>
        <dbReference type="SAM" id="MobiDB-lite"/>
    </source>
</evidence>
<dbReference type="EMBL" id="AEXC02000637">
    <property type="protein sequence ID" value="KFH16243.1"/>
    <property type="molecule type" value="Genomic_DNA"/>
</dbReference>
<feature type="region of interest" description="Disordered" evidence="1">
    <location>
        <begin position="1"/>
        <end position="83"/>
    </location>
</feature>
<feature type="compositionally biased region" description="Basic and acidic residues" evidence="1">
    <location>
        <begin position="1"/>
        <end position="38"/>
    </location>
</feature>
<dbReference type="Proteomes" id="UP000028821">
    <property type="component" value="Unassembled WGS sequence"/>
</dbReference>
<dbReference type="VEuPathDB" id="ToxoDB:TGMAS_413480"/>
<sequence length="228" mass="26135">MGKRDSERGQREWVAKAKPWRGDKWRKQEEGREKRVQKDGAVAPHIRDNAGKRRERKETGNDEKSVEKPRRTQRRTQKELSEHRTCDSQNAIFVFSLLPSCGELRDIPLYRALYALRREERGAKSLFAGLQRRVFALFSWARASPVALEVYTRLVGQSLCASRRSSYLHASISLRFLIHCFCPPASQRSGSSRCINLSVSVFRSTSAYHLGALFRCISLFSGEINAFV</sequence>
<protein>
    <submittedName>
        <fullName evidence="2">Uncharacterized protein</fullName>
    </submittedName>
</protein>
<feature type="compositionally biased region" description="Basic and acidic residues" evidence="1">
    <location>
        <begin position="45"/>
        <end position="83"/>
    </location>
</feature>
<organism evidence="2 3">
    <name type="scientific">Toxoplasma gondii MAS</name>
    <dbReference type="NCBI Taxonomy" id="943118"/>
    <lineage>
        <taxon>Eukaryota</taxon>
        <taxon>Sar</taxon>
        <taxon>Alveolata</taxon>
        <taxon>Apicomplexa</taxon>
        <taxon>Conoidasida</taxon>
        <taxon>Coccidia</taxon>
        <taxon>Eucoccidiorida</taxon>
        <taxon>Eimeriorina</taxon>
        <taxon>Sarcocystidae</taxon>
        <taxon>Toxoplasma</taxon>
    </lineage>
</organism>
<comment type="caution">
    <text evidence="2">The sequence shown here is derived from an EMBL/GenBank/DDBJ whole genome shotgun (WGS) entry which is preliminary data.</text>
</comment>
<dbReference type="AlphaFoldDB" id="A0A086QUG1"/>
<name>A0A086QUG1_TOXGO</name>
<reference evidence="2 3" key="1">
    <citation type="submission" date="2014-04" db="EMBL/GenBank/DDBJ databases">
        <authorList>
            <person name="Sibley D."/>
            <person name="Venepally P."/>
            <person name="Karamycheva S."/>
            <person name="Hadjithomas M."/>
            <person name="Khan A."/>
            <person name="Brunk B."/>
            <person name="Roos D."/>
            <person name="Caler E."/>
            <person name="Lorenzi H."/>
        </authorList>
    </citation>
    <scope>NUCLEOTIDE SEQUENCE [LARGE SCALE GENOMIC DNA]</scope>
    <source>
        <strain evidence="2 3">MAS</strain>
    </source>
</reference>
<evidence type="ECO:0000313" key="2">
    <source>
        <dbReference type="EMBL" id="KFH16243.1"/>
    </source>
</evidence>
<gene>
    <name evidence="2" type="ORF">TGMAS_413480</name>
</gene>
<evidence type="ECO:0000313" key="3">
    <source>
        <dbReference type="Proteomes" id="UP000028821"/>
    </source>
</evidence>